<evidence type="ECO:0008006" key="3">
    <source>
        <dbReference type="Google" id="ProtNLM"/>
    </source>
</evidence>
<comment type="caution">
    <text evidence="1">The sequence shown here is derived from an EMBL/GenBank/DDBJ whole genome shotgun (WGS) entry which is preliminary data.</text>
</comment>
<sequence>MLALDFASGLVDLSFNQLCERRDFMNEDIKQEKSINQLWTSQALEHRMTLYHLFCQFMLIARLCLATVSRLRWERHDVARVPSCGVEHSGAIQVCSVLSRSNLICSNIMTRPGFLCPSVLLSGLKDKASCPHDGFNLSTTVLHKWYRRKDPTRPFDADTVFEKDVVLPMRDGVKLYCDVFRPIGDEKVPAIIIWSPYCKLGTGQYATGLHGLYMIPGRLGSLGNRSAVMKINIKRLDPAVRPARGHAIVDVELRVSWGSEVFRGVIVAVGSNSLRYWTGDPIMWH</sequence>
<dbReference type="OrthoDB" id="2578740at2759"/>
<reference evidence="1" key="1">
    <citation type="journal article" date="2021" name="Nat. Commun.">
        <title>Genetic determinants of endophytism in the Arabidopsis root mycobiome.</title>
        <authorList>
            <person name="Mesny F."/>
            <person name="Miyauchi S."/>
            <person name="Thiergart T."/>
            <person name="Pickel B."/>
            <person name="Atanasova L."/>
            <person name="Karlsson M."/>
            <person name="Huettel B."/>
            <person name="Barry K.W."/>
            <person name="Haridas S."/>
            <person name="Chen C."/>
            <person name="Bauer D."/>
            <person name="Andreopoulos W."/>
            <person name="Pangilinan J."/>
            <person name="LaButti K."/>
            <person name="Riley R."/>
            <person name="Lipzen A."/>
            <person name="Clum A."/>
            <person name="Drula E."/>
            <person name="Henrissat B."/>
            <person name="Kohler A."/>
            <person name="Grigoriev I.V."/>
            <person name="Martin F.M."/>
            <person name="Hacquard S."/>
        </authorList>
    </citation>
    <scope>NUCLEOTIDE SEQUENCE</scope>
    <source>
        <strain evidence="1">MPI-SDFR-AT-0073</strain>
    </source>
</reference>
<keyword evidence="2" id="KW-1185">Reference proteome</keyword>
<dbReference type="GeneID" id="70129323"/>
<dbReference type="AlphaFoldDB" id="A0A9P8UHL7"/>
<dbReference type="Gene3D" id="3.40.50.1820">
    <property type="entry name" value="alpha/beta hydrolase"/>
    <property type="match status" value="1"/>
</dbReference>
<dbReference type="RefSeq" id="XP_045956558.1">
    <property type="nucleotide sequence ID" value="XM_046100431.1"/>
</dbReference>
<dbReference type="InterPro" id="IPR029058">
    <property type="entry name" value="AB_hydrolase_fold"/>
</dbReference>
<name>A0A9P8UHL7_9PEZI</name>
<gene>
    <name evidence="1" type="ORF">BKA67DRAFT_538100</name>
</gene>
<evidence type="ECO:0000313" key="1">
    <source>
        <dbReference type="EMBL" id="KAH6652280.1"/>
    </source>
</evidence>
<dbReference type="EMBL" id="JAGPXC010000006">
    <property type="protein sequence ID" value="KAH6652280.1"/>
    <property type="molecule type" value="Genomic_DNA"/>
</dbReference>
<evidence type="ECO:0000313" key="2">
    <source>
        <dbReference type="Proteomes" id="UP000758603"/>
    </source>
</evidence>
<dbReference type="SUPFAM" id="SSF53474">
    <property type="entry name" value="alpha/beta-Hydrolases"/>
    <property type="match status" value="1"/>
</dbReference>
<proteinExistence type="predicted"/>
<accession>A0A9P8UHL7</accession>
<protein>
    <recommendedName>
        <fullName evidence="3">Xaa-Pro dipeptidyl-peptidase-like domain-containing protein</fullName>
    </recommendedName>
</protein>
<dbReference type="Proteomes" id="UP000758603">
    <property type="component" value="Unassembled WGS sequence"/>
</dbReference>
<organism evidence="1 2">
    <name type="scientific">Truncatella angustata</name>
    <dbReference type="NCBI Taxonomy" id="152316"/>
    <lineage>
        <taxon>Eukaryota</taxon>
        <taxon>Fungi</taxon>
        <taxon>Dikarya</taxon>
        <taxon>Ascomycota</taxon>
        <taxon>Pezizomycotina</taxon>
        <taxon>Sordariomycetes</taxon>
        <taxon>Xylariomycetidae</taxon>
        <taxon>Amphisphaeriales</taxon>
        <taxon>Sporocadaceae</taxon>
        <taxon>Truncatella</taxon>
    </lineage>
</organism>